<dbReference type="AlphaFoldDB" id="A0A2I1IN69"/>
<dbReference type="PANTHER" id="PTHR16222">
    <property type="entry name" value="ADP-RIBOSYLGLYCOHYDROLASE"/>
    <property type="match status" value="1"/>
</dbReference>
<evidence type="ECO:0000256" key="2">
    <source>
        <dbReference type="ARBA" id="ARBA00022801"/>
    </source>
</evidence>
<feature type="binding site" evidence="3">
    <location>
        <position position="292"/>
    </location>
    <ligand>
        <name>Mg(2+)</name>
        <dbReference type="ChEBI" id="CHEBI:18420"/>
        <label>1</label>
    </ligand>
</feature>
<organism evidence="4 5">
    <name type="scientific">Winkia neuii</name>
    <dbReference type="NCBI Taxonomy" id="33007"/>
    <lineage>
        <taxon>Bacteria</taxon>
        <taxon>Bacillati</taxon>
        <taxon>Actinomycetota</taxon>
        <taxon>Actinomycetes</taxon>
        <taxon>Actinomycetales</taxon>
        <taxon>Actinomycetaceae</taxon>
        <taxon>Winkia</taxon>
    </lineage>
</organism>
<protein>
    <recommendedName>
        <fullName evidence="6">ADP-ribosylglycohydrolase family protein</fullName>
    </recommendedName>
</protein>
<dbReference type="Proteomes" id="UP000235122">
    <property type="component" value="Unassembled WGS sequence"/>
</dbReference>
<evidence type="ECO:0008006" key="6">
    <source>
        <dbReference type="Google" id="ProtNLM"/>
    </source>
</evidence>
<comment type="cofactor">
    <cofactor evidence="3">
        <name>Mg(2+)</name>
        <dbReference type="ChEBI" id="CHEBI:18420"/>
    </cofactor>
    <text evidence="3">Binds 2 magnesium ions per subunit.</text>
</comment>
<dbReference type="InterPro" id="IPR036705">
    <property type="entry name" value="Ribosyl_crysJ1_sf"/>
</dbReference>
<feature type="binding site" evidence="3">
    <location>
        <position position="70"/>
    </location>
    <ligand>
        <name>Mg(2+)</name>
        <dbReference type="ChEBI" id="CHEBI:18420"/>
        <label>1</label>
    </ligand>
</feature>
<keyword evidence="3" id="KW-0460">Magnesium</keyword>
<keyword evidence="2" id="KW-0378">Hydrolase</keyword>
<feature type="binding site" evidence="3">
    <location>
        <position position="68"/>
    </location>
    <ligand>
        <name>Mg(2+)</name>
        <dbReference type="ChEBI" id="CHEBI:18420"/>
        <label>1</label>
    </ligand>
</feature>
<dbReference type="Gene3D" id="1.10.4080.10">
    <property type="entry name" value="ADP-ribosylation/Crystallin J1"/>
    <property type="match status" value="1"/>
</dbReference>
<evidence type="ECO:0000256" key="1">
    <source>
        <dbReference type="ARBA" id="ARBA00010702"/>
    </source>
</evidence>
<gene>
    <name evidence="4" type="ORF">CYJ19_06910</name>
</gene>
<dbReference type="InterPro" id="IPR005502">
    <property type="entry name" value="Ribosyl_crysJ1"/>
</dbReference>
<feature type="binding site" evidence="3">
    <location>
        <position position="295"/>
    </location>
    <ligand>
        <name>Mg(2+)</name>
        <dbReference type="ChEBI" id="CHEBI:18420"/>
        <label>1</label>
    </ligand>
</feature>
<sequence length="364" mass="38044">MVMKQPPTSNLQKPRASRVDIAARAAGVLVGTACGDALGVPYEFAPKVQIAPSMRGGGMGPYRAGEWSDDTQLAVALAEVAVTGANLQSKASLDNVAERMLRWLKAGATDVDSQTRVILQGALDDETDRSPAHKVAASAAYFHKRTGRSAGNGILPRAGVLGLTRVHSRQLTSEAARAVSCLTHPDPLAGDAVVLWAEAVRYAVTAPAGSTWAGRINIEGGIDLLPLHRQKQWRQWVEEALERYFAPPSDNTYVVSAFQAALGAIAATALEEVPLKRAFAQATSRAVQAGGDTDTVAAAVGALMGAVVGASNIPPEWVKKIHGWPGLRATDLHDMGAGIAIAGIVGQKAMAQALAGEIDLEGDK</sequence>
<dbReference type="EMBL" id="PKKO01000003">
    <property type="protein sequence ID" value="PKY72564.1"/>
    <property type="molecule type" value="Genomic_DNA"/>
</dbReference>
<keyword evidence="3" id="KW-0479">Metal-binding</keyword>
<dbReference type="SUPFAM" id="SSF101478">
    <property type="entry name" value="ADP-ribosylglycohydrolase"/>
    <property type="match status" value="1"/>
</dbReference>
<proteinExistence type="inferred from homology"/>
<evidence type="ECO:0000313" key="4">
    <source>
        <dbReference type="EMBL" id="PKY72564.1"/>
    </source>
</evidence>
<name>A0A2I1IN69_9ACTO</name>
<keyword evidence="5" id="KW-1185">Reference proteome</keyword>
<accession>A0A2I1IN69</accession>
<dbReference type="GO" id="GO:0046872">
    <property type="term" value="F:metal ion binding"/>
    <property type="evidence" value="ECO:0007669"/>
    <property type="project" value="UniProtKB-KW"/>
</dbReference>
<feature type="binding site" evidence="3">
    <location>
        <position position="294"/>
    </location>
    <ligand>
        <name>Mg(2+)</name>
        <dbReference type="ChEBI" id="CHEBI:18420"/>
        <label>1</label>
    </ligand>
</feature>
<dbReference type="STRING" id="33007.HMPREF3198_00352"/>
<evidence type="ECO:0000256" key="3">
    <source>
        <dbReference type="PIRSR" id="PIRSR605502-1"/>
    </source>
</evidence>
<feature type="binding site" evidence="3">
    <location>
        <position position="69"/>
    </location>
    <ligand>
        <name>Mg(2+)</name>
        <dbReference type="ChEBI" id="CHEBI:18420"/>
        <label>1</label>
    </ligand>
</feature>
<dbReference type="Pfam" id="PF03747">
    <property type="entry name" value="ADP_ribosyl_GH"/>
    <property type="match status" value="1"/>
</dbReference>
<reference evidence="4 5" key="1">
    <citation type="submission" date="2017-12" db="EMBL/GenBank/DDBJ databases">
        <title>Phylogenetic diversity of female urinary microbiome.</title>
        <authorList>
            <person name="Thomas-White K."/>
            <person name="Wolfe A.J."/>
        </authorList>
    </citation>
    <scope>NUCLEOTIDE SEQUENCE [LARGE SCALE GENOMIC DNA]</scope>
    <source>
        <strain evidence="4 5">UMB0402</strain>
    </source>
</reference>
<dbReference type="GO" id="GO:0016787">
    <property type="term" value="F:hydrolase activity"/>
    <property type="evidence" value="ECO:0007669"/>
    <property type="project" value="UniProtKB-KW"/>
</dbReference>
<evidence type="ECO:0000313" key="5">
    <source>
        <dbReference type="Proteomes" id="UP000235122"/>
    </source>
</evidence>
<comment type="caution">
    <text evidence="4">The sequence shown here is derived from an EMBL/GenBank/DDBJ whole genome shotgun (WGS) entry which is preliminary data.</text>
</comment>
<dbReference type="PANTHER" id="PTHR16222:SF24">
    <property type="entry name" value="ADP-RIBOSYLHYDROLASE ARH3"/>
    <property type="match status" value="1"/>
</dbReference>
<dbReference type="InterPro" id="IPR050792">
    <property type="entry name" value="ADP-ribosylglycohydrolase"/>
</dbReference>
<comment type="similarity">
    <text evidence="1">Belongs to the ADP-ribosylglycohydrolase family.</text>
</comment>